<evidence type="ECO:0000313" key="2">
    <source>
        <dbReference type="EMBL" id="CAD7280210.1"/>
    </source>
</evidence>
<evidence type="ECO:0000259" key="1">
    <source>
        <dbReference type="PROSITE" id="PS50848"/>
    </source>
</evidence>
<reference evidence="2" key="1">
    <citation type="submission" date="2020-11" db="EMBL/GenBank/DDBJ databases">
        <authorList>
            <person name="Tran Van P."/>
        </authorList>
    </citation>
    <scope>NUCLEOTIDE SEQUENCE</scope>
</reference>
<dbReference type="InterPro" id="IPR023393">
    <property type="entry name" value="START-like_dom_sf"/>
</dbReference>
<dbReference type="AlphaFoldDB" id="A0A7R9BS59"/>
<dbReference type="GO" id="GO:0030301">
    <property type="term" value="P:cholesterol transport"/>
    <property type="evidence" value="ECO:0007669"/>
    <property type="project" value="TreeGrafter"/>
</dbReference>
<dbReference type="GO" id="GO:0099044">
    <property type="term" value="P:vesicle tethering to endoplasmic reticulum"/>
    <property type="evidence" value="ECO:0007669"/>
    <property type="project" value="TreeGrafter"/>
</dbReference>
<dbReference type="Gene3D" id="3.30.530.20">
    <property type="match status" value="1"/>
</dbReference>
<keyword evidence="3" id="KW-1185">Reference proteome</keyword>
<dbReference type="InterPro" id="IPR051869">
    <property type="entry name" value="STARD3"/>
</dbReference>
<dbReference type="GO" id="GO:0005765">
    <property type="term" value="C:lysosomal membrane"/>
    <property type="evidence" value="ECO:0007669"/>
    <property type="project" value="TreeGrafter"/>
</dbReference>
<proteinExistence type="predicted"/>
<dbReference type="OrthoDB" id="74575at2759"/>
<dbReference type="PANTHER" id="PTHR46121:SF1">
    <property type="entry name" value="STARD3 N-TERMINAL-LIKE PROTEIN"/>
    <property type="match status" value="1"/>
</dbReference>
<dbReference type="GO" id="GO:0005789">
    <property type="term" value="C:endoplasmic reticulum membrane"/>
    <property type="evidence" value="ECO:0007669"/>
    <property type="project" value="TreeGrafter"/>
</dbReference>
<dbReference type="Proteomes" id="UP000678499">
    <property type="component" value="Unassembled WGS sequence"/>
</dbReference>
<dbReference type="GO" id="GO:0140284">
    <property type="term" value="C:endoplasmic reticulum-endosome membrane contact site"/>
    <property type="evidence" value="ECO:0007669"/>
    <property type="project" value="TreeGrafter"/>
</dbReference>
<feature type="domain" description="START" evidence="1">
    <location>
        <begin position="119"/>
        <end position="268"/>
    </location>
</feature>
<dbReference type="PANTHER" id="PTHR46121">
    <property type="entry name" value="STEROIDOGENIC ACUTE REGULATORY PROTEIN-LIKE"/>
    <property type="match status" value="1"/>
</dbReference>
<evidence type="ECO:0000313" key="3">
    <source>
        <dbReference type="Proteomes" id="UP000678499"/>
    </source>
</evidence>
<dbReference type="Pfam" id="PF01852">
    <property type="entry name" value="START"/>
    <property type="match status" value="1"/>
</dbReference>
<dbReference type="InterPro" id="IPR002913">
    <property type="entry name" value="START_lipid-bd_dom"/>
</dbReference>
<dbReference type="EMBL" id="CAJPEX010002015">
    <property type="protein sequence ID" value="CAG0920362.1"/>
    <property type="molecule type" value="Genomic_DNA"/>
</dbReference>
<dbReference type="GO" id="GO:0015485">
    <property type="term" value="F:cholesterol binding"/>
    <property type="evidence" value="ECO:0007669"/>
    <property type="project" value="TreeGrafter"/>
</dbReference>
<dbReference type="GO" id="GO:0031902">
    <property type="term" value="C:late endosome membrane"/>
    <property type="evidence" value="ECO:0007669"/>
    <property type="project" value="TreeGrafter"/>
</dbReference>
<accession>A0A7R9BS59</accession>
<sequence length="277" mass="31847">MSLVGHVASTVVFFYADLLMRGYLNASGLNGALTVANSASDAGYSNTSGYSDEYRNYREQSDGFVKDYLEDISMPGWKETRKRHGITIKELYFTKYKRSVFMGEVFVKHPIQDVCMILWDRAHEVPEWYYDTEFVRMIKEWDDMRISYQASKRVGLVQARDYVMVNRRVDEPDRGLVYLVFASTTYKDLPELDDVVRAESGPAGYQLVTTTQEDVNGNKVDGTMIRWILNMNMKLPAIVPQSILNRLLPISMVEFLKKLNERLDSTYQTSNNDVNSA</sequence>
<dbReference type="EMBL" id="OA884052">
    <property type="protein sequence ID" value="CAD7280210.1"/>
    <property type="molecule type" value="Genomic_DNA"/>
</dbReference>
<name>A0A7R9BS59_9CRUS</name>
<gene>
    <name evidence="2" type="ORF">NMOB1V02_LOCUS7873</name>
</gene>
<protein>
    <recommendedName>
        <fullName evidence="1">START domain-containing protein</fullName>
    </recommendedName>
</protein>
<dbReference type="PROSITE" id="PS50848">
    <property type="entry name" value="START"/>
    <property type="match status" value="1"/>
</dbReference>
<organism evidence="2">
    <name type="scientific">Notodromas monacha</name>
    <dbReference type="NCBI Taxonomy" id="399045"/>
    <lineage>
        <taxon>Eukaryota</taxon>
        <taxon>Metazoa</taxon>
        <taxon>Ecdysozoa</taxon>
        <taxon>Arthropoda</taxon>
        <taxon>Crustacea</taxon>
        <taxon>Oligostraca</taxon>
        <taxon>Ostracoda</taxon>
        <taxon>Podocopa</taxon>
        <taxon>Podocopida</taxon>
        <taxon>Cypridocopina</taxon>
        <taxon>Cypridoidea</taxon>
        <taxon>Cyprididae</taxon>
        <taxon>Notodromas</taxon>
    </lineage>
</organism>
<dbReference type="SUPFAM" id="SSF55961">
    <property type="entry name" value="Bet v1-like"/>
    <property type="match status" value="1"/>
</dbReference>